<evidence type="ECO:0000313" key="2">
    <source>
        <dbReference type="EMBL" id="OOP65768.1"/>
    </source>
</evidence>
<dbReference type="AlphaFoldDB" id="A0A8E2LC32"/>
<name>A0A8E2LC32_9BACI</name>
<dbReference type="GeneID" id="79867172"/>
<protein>
    <submittedName>
        <fullName evidence="2">Uncharacterized protein</fullName>
    </submittedName>
</protein>
<comment type="caution">
    <text evidence="2">The sequence shown here is derived from an EMBL/GenBank/DDBJ whole genome shotgun (WGS) entry which is preliminary data.</text>
</comment>
<reference evidence="2 3" key="1">
    <citation type="submission" date="2017-01" db="EMBL/GenBank/DDBJ databases">
        <title>Draft genome sequence of Bacillus oleronius.</title>
        <authorList>
            <person name="Allam M."/>
        </authorList>
    </citation>
    <scope>NUCLEOTIDE SEQUENCE [LARGE SCALE GENOMIC DNA]</scope>
    <source>
        <strain evidence="2 3">DSM 9356</strain>
    </source>
</reference>
<organism evidence="2 3">
    <name type="scientific">Heyndrickxia oleronia</name>
    <dbReference type="NCBI Taxonomy" id="38875"/>
    <lineage>
        <taxon>Bacteria</taxon>
        <taxon>Bacillati</taxon>
        <taxon>Bacillota</taxon>
        <taxon>Bacilli</taxon>
        <taxon>Bacillales</taxon>
        <taxon>Bacillaceae</taxon>
        <taxon>Heyndrickxia</taxon>
    </lineage>
</organism>
<dbReference type="EMBL" id="MTLA01000459">
    <property type="protein sequence ID" value="OOP65768.1"/>
    <property type="molecule type" value="Genomic_DNA"/>
</dbReference>
<proteinExistence type="predicted"/>
<dbReference type="EMBL" id="JAROYP010000002">
    <property type="protein sequence ID" value="MDH5160134.1"/>
    <property type="molecule type" value="Genomic_DNA"/>
</dbReference>
<evidence type="ECO:0000313" key="1">
    <source>
        <dbReference type="EMBL" id="MDH5160134.1"/>
    </source>
</evidence>
<evidence type="ECO:0000313" key="3">
    <source>
        <dbReference type="Proteomes" id="UP000189761"/>
    </source>
</evidence>
<dbReference type="Proteomes" id="UP000189761">
    <property type="component" value="Unassembled WGS sequence"/>
</dbReference>
<dbReference type="RefSeq" id="WP_058002174.1">
    <property type="nucleotide sequence ID" value="NZ_BOQX01000002.1"/>
</dbReference>
<sequence>MSALIILLLILSIILFIVSFFQKDQSSNVKKELDDLSMNLYQETYQMNKRIKVLEEELLVDDQLMKKELSKSDKPIVNEILRNQVIALFKQGLSVEQISKQSALAQAEVKNVIANFLNQ</sequence>
<reference evidence="1" key="2">
    <citation type="submission" date="2023-03" db="EMBL/GenBank/DDBJ databases">
        <title>Bacterial isolates from washroom surfaces on a university campus.</title>
        <authorList>
            <person name="Holman D.B."/>
            <person name="Gzyl K.E."/>
            <person name="Taheri A.E."/>
        </authorList>
    </citation>
    <scope>NUCLEOTIDE SEQUENCE</scope>
    <source>
        <strain evidence="1">RD03</strain>
    </source>
</reference>
<dbReference type="Proteomes" id="UP001159179">
    <property type="component" value="Unassembled WGS sequence"/>
</dbReference>
<gene>
    <name evidence="2" type="ORF">BWZ43_24505</name>
    <name evidence="1" type="ORF">P5X88_04240</name>
</gene>
<accession>A0A8E2LC32</accession>
<keyword evidence="3" id="KW-1185">Reference proteome</keyword>